<gene>
    <name evidence="2" type="ORF">FW778_03705</name>
</gene>
<comment type="caution">
    <text evidence="2">The sequence shown here is derived from an EMBL/GenBank/DDBJ whole genome shotgun (WGS) entry which is preliminary data.</text>
</comment>
<keyword evidence="1" id="KW-0812">Transmembrane</keyword>
<sequence>MEVHHHPDLQHKKKNFKEYFLEFLMIFLAVTLGFFAENIREHLVNVKKEKEYIITLKEDLLTDTSSLSHLIPRAQLQLDKLDSLCILLNLAANKNTYDIHRLYYLNFRYSFGLILFQQNERTISQIKSTGAFNLIENKACKDSITFYYNFYDGDIQHEAVDVENWMTDLNKMSQTIFDYSLIKRFGFRGGADIFLNDSLSQKLISSDSIVLKEYMNKVKSLMMMLDSHLSLETSQFDKARKLISLLNKEYHLQ</sequence>
<dbReference type="Proteomes" id="UP000326903">
    <property type="component" value="Unassembled WGS sequence"/>
</dbReference>
<dbReference type="RefSeq" id="WP_150413243.1">
    <property type="nucleotide sequence ID" value="NZ_VYQF01000001.1"/>
</dbReference>
<evidence type="ECO:0000256" key="1">
    <source>
        <dbReference type="SAM" id="Phobius"/>
    </source>
</evidence>
<keyword evidence="3" id="KW-1185">Reference proteome</keyword>
<dbReference type="AlphaFoldDB" id="A0A5J5IMM7"/>
<keyword evidence="1" id="KW-1133">Transmembrane helix</keyword>
<protein>
    <submittedName>
        <fullName evidence="2">Uncharacterized protein</fullName>
    </submittedName>
</protein>
<reference evidence="2 3" key="1">
    <citation type="submission" date="2019-09" db="EMBL/GenBank/DDBJ databases">
        <title>Draft genome sequence of Ginsengibacter sp. BR5-29.</title>
        <authorList>
            <person name="Im W.-T."/>
        </authorList>
    </citation>
    <scope>NUCLEOTIDE SEQUENCE [LARGE SCALE GENOMIC DNA]</scope>
    <source>
        <strain evidence="2 3">BR5-29</strain>
    </source>
</reference>
<evidence type="ECO:0000313" key="2">
    <source>
        <dbReference type="EMBL" id="KAA9041154.1"/>
    </source>
</evidence>
<feature type="transmembrane region" description="Helical" evidence="1">
    <location>
        <begin position="19"/>
        <end position="36"/>
    </location>
</feature>
<name>A0A5J5IMM7_9BACT</name>
<dbReference type="EMBL" id="VYQF01000001">
    <property type="protein sequence ID" value="KAA9041154.1"/>
    <property type="molecule type" value="Genomic_DNA"/>
</dbReference>
<accession>A0A5J5IMM7</accession>
<proteinExistence type="predicted"/>
<organism evidence="2 3">
    <name type="scientific">Ginsengibacter hankyongi</name>
    <dbReference type="NCBI Taxonomy" id="2607284"/>
    <lineage>
        <taxon>Bacteria</taxon>
        <taxon>Pseudomonadati</taxon>
        <taxon>Bacteroidota</taxon>
        <taxon>Chitinophagia</taxon>
        <taxon>Chitinophagales</taxon>
        <taxon>Chitinophagaceae</taxon>
        <taxon>Ginsengibacter</taxon>
    </lineage>
</organism>
<evidence type="ECO:0000313" key="3">
    <source>
        <dbReference type="Proteomes" id="UP000326903"/>
    </source>
</evidence>
<keyword evidence="1" id="KW-0472">Membrane</keyword>